<keyword evidence="5" id="KW-0233">DNA recombination</keyword>
<evidence type="ECO:0000256" key="1">
    <source>
        <dbReference type="ARBA" id="ARBA00009913"/>
    </source>
</evidence>
<dbReference type="OrthoDB" id="2290206at2"/>
<evidence type="ECO:0000256" key="2">
    <source>
        <dbReference type="ARBA" id="ARBA00022908"/>
    </source>
</evidence>
<proteinExistence type="inferred from homology"/>
<dbReference type="Pfam" id="PF02796">
    <property type="entry name" value="HTH_7"/>
    <property type="match status" value="1"/>
</dbReference>
<organism evidence="7 8">
    <name type="scientific">Litoreibacter roseus</name>
    <dbReference type="NCBI Taxonomy" id="2601869"/>
    <lineage>
        <taxon>Bacteria</taxon>
        <taxon>Pseudomonadati</taxon>
        <taxon>Pseudomonadota</taxon>
        <taxon>Alphaproteobacteria</taxon>
        <taxon>Rhodobacterales</taxon>
        <taxon>Roseobacteraceae</taxon>
        <taxon>Litoreibacter</taxon>
    </lineage>
</organism>
<comment type="similarity">
    <text evidence="1">Belongs to the site-specific recombinase resolvase family.</text>
</comment>
<dbReference type="AlphaFoldDB" id="A0A6N6JGH6"/>
<dbReference type="FunFam" id="3.40.50.1390:FF:000001">
    <property type="entry name" value="DNA recombinase"/>
    <property type="match status" value="1"/>
</dbReference>
<dbReference type="CDD" id="cd03768">
    <property type="entry name" value="SR_ResInv"/>
    <property type="match status" value="1"/>
</dbReference>
<dbReference type="InterPro" id="IPR050639">
    <property type="entry name" value="SSR_resolvase"/>
</dbReference>
<evidence type="ECO:0000256" key="4">
    <source>
        <dbReference type="ARBA" id="ARBA00023125"/>
    </source>
</evidence>
<dbReference type="InterPro" id="IPR036162">
    <property type="entry name" value="Resolvase-like_N_sf"/>
</dbReference>
<evidence type="ECO:0000259" key="6">
    <source>
        <dbReference type="PROSITE" id="PS51736"/>
    </source>
</evidence>
<dbReference type="Gene3D" id="1.10.10.60">
    <property type="entry name" value="Homeodomain-like"/>
    <property type="match status" value="1"/>
</dbReference>
<dbReference type="CDD" id="cd00569">
    <property type="entry name" value="HTH_Hin_like"/>
    <property type="match status" value="1"/>
</dbReference>
<dbReference type="SUPFAM" id="SSF53041">
    <property type="entry name" value="Resolvase-like"/>
    <property type="match status" value="1"/>
</dbReference>
<gene>
    <name evidence="7" type="ORF">KIN_20040</name>
</gene>
<evidence type="ECO:0000313" key="8">
    <source>
        <dbReference type="Proteomes" id="UP000436822"/>
    </source>
</evidence>
<keyword evidence="8" id="KW-1185">Reference proteome</keyword>
<dbReference type="GO" id="GO:0003677">
    <property type="term" value="F:DNA binding"/>
    <property type="evidence" value="ECO:0007669"/>
    <property type="project" value="UniProtKB-KW"/>
</dbReference>
<dbReference type="RefSeq" id="WP_159806461.1">
    <property type="nucleotide sequence ID" value="NZ_BLJE01000002.1"/>
</dbReference>
<dbReference type="SMART" id="SM00857">
    <property type="entry name" value="Resolvase"/>
    <property type="match status" value="1"/>
</dbReference>
<sequence>MNIGYARISTDNQVMDAQIAALKDAGCEKIFTETASGAKKDRPVLAEVLDYLRPHAEDKLVVFKLDRVARSLPHLIEIMDRLNQNGIEFQSLSEAIDTKTPGGRLLFHVMGAISAFERDLIIERTQAGLKAAREKGRVGGRPKKMTADKVNAVRELLANGIPVKDAAAAVGVSVPTLYRWLPGASRSSVP</sequence>
<dbReference type="PANTHER" id="PTHR30461">
    <property type="entry name" value="DNA-INVERTASE FROM LAMBDOID PROPHAGE"/>
    <property type="match status" value="1"/>
</dbReference>
<accession>A0A6N6JGH6</accession>
<evidence type="ECO:0000256" key="3">
    <source>
        <dbReference type="ARBA" id="ARBA00023100"/>
    </source>
</evidence>
<keyword evidence="3" id="KW-0230">DNA invertase</keyword>
<dbReference type="InterPro" id="IPR006119">
    <property type="entry name" value="Resolv_N"/>
</dbReference>
<dbReference type="Pfam" id="PF00239">
    <property type="entry name" value="Resolvase"/>
    <property type="match status" value="1"/>
</dbReference>
<dbReference type="Gene3D" id="3.40.50.1390">
    <property type="entry name" value="Resolvase, N-terminal catalytic domain"/>
    <property type="match status" value="1"/>
</dbReference>
<evidence type="ECO:0000313" key="7">
    <source>
        <dbReference type="EMBL" id="GFE64930.1"/>
    </source>
</evidence>
<name>A0A6N6JGH6_9RHOB</name>
<dbReference type="GO" id="GO:0000150">
    <property type="term" value="F:DNA strand exchange activity"/>
    <property type="evidence" value="ECO:0007669"/>
    <property type="project" value="UniProtKB-KW"/>
</dbReference>
<dbReference type="PANTHER" id="PTHR30461:SF2">
    <property type="entry name" value="SERINE RECOMBINASE PINE-RELATED"/>
    <property type="match status" value="1"/>
</dbReference>
<dbReference type="InterPro" id="IPR006120">
    <property type="entry name" value="Resolvase_HTH_dom"/>
</dbReference>
<dbReference type="GO" id="GO:0015074">
    <property type="term" value="P:DNA integration"/>
    <property type="evidence" value="ECO:0007669"/>
    <property type="project" value="UniProtKB-KW"/>
</dbReference>
<feature type="domain" description="Resolvase/invertase-type recombinase catalytic" evidence="6">
    <location>
        <begin position="1"/>
        <end position="136"/>
    </location>
</feature>
<dbReference type="Proteomes" id="UP000436822">
    <property type="component" value="Unassembled WGS sequence"/>
</dbReference>
<keyword evidence="4" id="KW-0238">DNA-binding</keyword>
<dbReference type="PROSITE" id="PS51736">
    <property type="entry name" value="RECOMBINASES_3"/>
    <property type="match status" value="1"/>
</dbReference>
<comment type="caution">
    <text evidence="7">The sequence shown here is derived from an EMBL/GenBank/DDBJ whole genome shotgun (WGS) entry which is preliminary data.</text>
</comment>
<evidence type="ECO:0000256" key="5">
    <source>
        <dbReference type="ARBA" id="ARBA00023172"/>
    </source>
</evidence>
<dbReference type="InterPro" id="IPR009057">
    <property type="entry name" value="Homeodomain-like_sf"/>
</dbReference>
<reference evidence="7 8" key="1">
    <citation type="submission" date="2019-12" db="EMBL/GenBank/DDBJ databases">
        <title>Litoreibacter badius sp. nov., a novel bacteriochlorophyll a-containing bacterium in the genus Litoreibacter.</title>
        <authorList>
            <person name="Kanamuro M."/>
            <person name="Takabe Y."/>
            <person name="Mori K."/>
            <person name="Takaichi S."/>
            <person name="Hanada S."/>
        </authorList>
    </citation>
    <scope>NUCLEOTIDE SEQUENCE [LARGE SCALE GENOMIC DNA]</scope>
    <source>
        <strain evidence="7 8">K6</strain>
    </source>
</reference>
<protein>
    <submittedName>
        <fullName evidence="7">DNA invertase</fullName>
    </submittedName>
</protein>
<dbReference type="EMBL" id="BLJE01000002">
    <property type="protein sequence ID" value="GFE64930.1"/>
    <property type="molecule type" value="Genomic_DNA"/>
</dbReference>
<dbReference type="SUPFAM" id="SSF46689">
    <property type="entry name" value="Homeodomain-like"/>
    <property type="match status" value="1"/>
</dbReference>
<keyword evidence="2" id="KW-0229">DNA integration</keyword>